<accession>A0AAX3UE46</accession>
<sequence>MLSSTALPLLSNSVNADSVKTSKSYSDQVDVNQQTSSNLSQSDIELADKYVEVKNNQFYITQQGQNLLPNNVFNSVKKQIEKTNQAIIKDRLIVDPQTKEIAHQSPYVMFASGFRGATRIHRGCYVHGFWWGVRVYFTSNAAVNWFRSKLSTASGIATIVSMVAQVTGHEIASTLSDALGAYTDSTSNRLANFNRRHRHSKIYMDAPNISFHTF</sequence>
<name>A0AAX3UE46_9LACO</name>
<keyword evidence="3" id="KW-0614">Plasmid</keyword>
<proteinExistence type="predicted"/>
<dbReference type="RefSeq" id="WP_013854569.1">
    <property type="nucleotide sequence ID" value="NZ_CP123735.1"/>
</dbReference>
<dbReference type="Proteomes" id="UP001242513">
    <property type="component" value="Chromosome"/>
</dbReference>
<dbReference type="EMBL" id="FMXC01000055">
    <property type="protein sequence ID" value="SDA71286.1"/>
    <property type="molecule type" value="Genomic_DNA"/>
</dbReference>
<gene>
    <name evidence="2" type="ORF">QEJ78_11545</name>
    <name evidence="3" type="ORF">QEJ78_11635</name>
    <name evidence="1" type="ORF">SAMN02983011_02343</name>
</gene>
<organism evidence="2 5">
    <name type="scientific">Lactobacillus kefiranofaciens</name>
    <dbReference type="NCBI Taxonomy" id="267818"/>
    <lineage>
        <taxon>Bacteria</taxon>
        <taxon>Bacillati</taxon>
        <taxon>Bacillota</taxon>
        <taxon>Bacilli</taxon>
        <taxon>Lactobacillales</taxon>
        <taxon>Lactobacillaceae</taxon>
        <taxon>Lactobacillus</taxon>
    </lineage>
</organism>
<dbReference type="Proteomes" id="UP001242513">
    <property type="component" value="Plasmid unnamed2"/>
</dbReference>
<reference evidence="2" key="2">
    <citation type="journal article" date="2022" name="Food Funct.">
        <title>Lactobacillus kefiranofaciens ZW18 from Kefir enhances the anti-tumor effect of anti-programmed cell death 1 (PD-1) immunotherapy by modulating the gut microbiota.</title>
        <authorList>
            <person name="Zhao J."/>
            <person name="Wang Y."/>
            <person name="Wang J."/>
            <person name="Lv M."/>
            <person name="Zhou C."/>
            <person name="Jia L."/>
            <person name="Geng W."/>
        </authorList>
    </citation>
    <scope>NUCLEOTIDE SEQUENCE</scope>
    <source>
        <strain evidence="2">ZW18</strain>
    </source>
</reference>
<evidence type="ECO:0000313" key="2">
    <source>
        <dbReference type="EMBL" id="WGO85916.1"/>
    </source>
</evidence>
<dbReference type="EMBL" id="CP123735">
    <property type="protein sequence ID" value="WGO85916.1"/>
    <property type="molecule type" value="Genomic_DNA"/>
</dbReference>
<keyword evidence="4" id="KW-1185">Reference proteome</keyword>
<geneLocation type="plasmid" evidence="3 5">
    <name>unnamed2</name>
</geneLocation>
<protein>
    <submittedName>
        <fullName evidence="2">Uncharacterized protein</fullName>
    </submittedName>
</protein>
<evidence type="ECO:0000313" key="5">
    <source>
        <dbReference type="Proteomes" id="UP001242513"/>
    </source>
</evidence>
<reference evidence="1 4" key="1">
    <citation type="submission" date="2016-10" db="EMBL/GenBank/DDBJ databases">
        <authorList>
            <person name="Varghese N."/>
            <person name="Submissions S."/>
        </authorList>
    </citation>
    <scope>NUCLEOTIDE SEQUENCE [LARGE SCALE GENOMIC DNA]</scope>
    <source>
        <strain evidence="1 4">ATCC 43761</strain>
    </source>
</reference>
<evidence type="ECO:0000313" key="3">
    <source>
        <dbReference type="EMBL" id="WGO86989.1"/>
    </source>
</evidence>
<evidence type="ECO:0000313" key="1">
    <source>
        <dbReference type="EMBL" id="SDA71286.1"/>
    </source>
</evidence>
<dbReference type="AlphaFoldDB" id="A0AAX3UE46"/>
<evidence type="ECO:0000313" key="4">
    <source>
        <dbReference type="Proteomes" id="UP000181860"/>
    </source>
</evidence>
<dbReference type="Proteomes" id="UP000181860">
    <property type="component" value="Unassembled WGS sequence"/>
</dbReference>
<reference evidence="2" key="3">
    <citation type="submission" date="2023-04" db="EMBL/GenBank/DDBJ databases">
        <authorList>
            <person name="Wang Y."/>
        </authorList>
    </citation>
    <scope>NUCLEOTIDE SEQUENCE</scope>
    <source>
        <strain evidence="2">ZW18</strain>
        <plasmid evidence="3">unnamed2</plasmid>
    </source>
</reference>
<dbReference type="EMBL" id="CP123736">
    <property type="protein sequence ID" value="WGO86989.1"/>
    <property type="molecule type" value="Genomic_DNA"/>
</dbReference>